<evidence type="ECO:0000313" key="1">
    <source>
        <dbReference type="EMBL" id="KAH3729836.1"/>
    </source>
</evidence>
<dbReference type="EMBL" id="JAIWYP010000012">
    <property type="protein sequence ID" value="KAH3729836.1"/>
    <property type="molecule type" value="Genomic_DNA"/>
</dbReference>
<reference evidence="1" key="1">
    <citation type="journal article" date="2019" name="bioRxiv">
        <title>The Genome of the Zebra Mussel, Dreissena polymorpha: A Resource for Invasive Species Research.</title>
        <authorList>
            <person name="McCartney M.A."/>
            <person name="Auch B."/>
            <person name="Kono T."/>
            <person name="Mallez S."/>
            <person name="Zhang Y."/>
            <person name="Obille A."/>
            <person name="Becker A."/>
            <person name="Abrahante J.E."/>
            <person name="Garbe J."/>
            <person name="Badalamenti J.P."/>
            <person name="Herman A."/>
            <person name="Mangelson H."/>
            <person name="Liachko I."/>
            <person name="Sullivan S."/>
            <person name="Sone E.D."/>
            <person name="Koren S."/>
            <person name="Silverstein K.A.T."/>
            <person name="Beckman K.B."/>
            <person name="Gohl D.M."/>
        </authorList>
    </citation>
    <scope>NUCLEOTIDE SEQUENCE</scope>
    <source>
        <strain evidence="1">Duluth1</strain>
        <tissue evidence="1">Whole animal</tissue>
    </source>
</reference>
<keyword evidence="2" id="KW-1185">Reference proteome</keyword>
<name>A0A9D4HSX4_DREPO</name>
<gene>
    <name evidence="1" type="ORF">DPMN_055814</name>
</gene>
<dbReference type="Proteomes" id="UP000828390">
    <property type="component" value="Unassembled WGS sequence"/>
</dbReference>
<evidence type="ECO:0000313" key="2">
    <source>
        <dbReference type="Proteomes" id="UP000828390"/>
    </source>
</evidence>
<protein>
    <submittedName>
        <fullName evidence="1">Uncharacterized protein</fullName>
    </submittedName>
</protein>
<reference evidence="1" key="2">
    <citation type="submission" date="2020-11" db="EMBL/GenBank/DDBJ databases">
        <authorList>
            <person name="McCartney M.A."/>
            <person name="Auch B."/>
            <person name="Kono T."/>
            <person name="Mallez S."/>
            <person name="Becker A."/>
            <person name="Gohl D.M."/>
            <person name="Silverstein K.A.T."/>
            <person name="Koren S."/>
            <person name="Bechman K.B."/>
            <person name="Herman A."/>
            <person name="Abrahante J.E."/>
            <person name="Garbe J."/>
        </authorList>
    </citation>
    <scope>NUCLEOTIDE SEQUENCE</scope>
    <source>
        <strain evidence="1">Duluth1</strain>
        <tissue evidence="1">Whole animal</tissue>
    </source>
</reference>
<sequence length="82" mass="9270">MMNHRRRGELSTYMSVLLNKPVHANPSEIPPTTKDMPIKYCTLQMEEIRSANKQLKKGKYAGPDSIPAEALKAYVKTSVDLH</sequence>
<dbReference type="AlphaFoldDB" id="A0A9D4HSX4"/>
<comment type="caution">
    <text evidence="1">The sequence shown here is derived from an EMBL/GenBank/DDBJ whole genome shotgun (WGS) entry which is preliminary data.</text>
</comment>
<accession>A0A9D4HSX4</accession>
<proteinExistence type="predicted"/>
<organism evidence="1 2">
    <name type="scientific">Dreissena polymorpha</name>
    <name type="common">Zebra mussel</name>
    <name type="synonym">Mytilus polymorpha</name>
    <dbReference type="NCBI Taxonomy" id="45954"/>
    <lineage>
        <taxon>Eukaryota</taxon>
        <taxon>Metazoa</taxon>
        <taxon>Spiralia</taxon>
        <taxon>Lophotrochozoa</taxon>
        <taxon>Mollusca</taxon>
        <taxon>Bivalvia</taxon>
        <taxon>Autobranchia</taxon>
        <taxon>Heteroconchia</taxon>
        <taxon>Euheterodonta</taxon>
        <taxon>Imparidentia</taxon>
        <taxon>Neoheterodontei</taxon>
        <taxon>Myida</taxon>
        <taxon>Dreissenoidea</taxon>
        <taxon>Dreissenidae</taxon>
        <taxon>Dreissena</taxon>
    </lineage>
</organism>